<organism evidence="1">
    <name type="scientific">marine sediment metagenome</name>
    <dbReference type="NCBI Taxonomy" id="412755"/>
    <lineage>
        <taxon>unclassified sequences</taxon>
        <taxon>metagenomes</taxon>
        <taxon>ecological metagenomes</taxon>
    </lineage>
</organism>
<gene>
    <name evidence="1" type="ORF">LCGC14_2586660</name>
</gene>
<accession>A0A0F9B0T8</accession>
<dbReference type="AlphaFoldDB" id="A0A0F9B0T8"/>
<dbReference type="EMBL" id="LAZR01043317">
    <property type="protein sequence ID" value="KKL07377.1"/>
    <property type="molecule type" value="Genomic_DNA"/>
</dbReference>
<reference evidence="1" key="1">
    <citation type="journal article" date="2015" name="Nature">
        <title>Complex archaea that bridge the gap between prokaryotes and eukaryotes.</title>
        <authorList>
            <person name="Spang A."/>
            <person name="Saw J.H."/>
            <person name="Jorgensen S.L."/>
            <person name="Zaremba-Niedzwiedzka K."/>
            <person name="Martijn J."/>
            <person name="Lind A.E."/>
            <person name="van Eijk R."/>
            <person name="Schleper C."/>
            <person name="Guy L."/>
            <person name="Ettema T.J."/>
        </authorList>
    </citation>
    <scope>NUCLEOTIDE SEQUENCE</scope>
</reference>
<protein>
    <submittedName>
        <fullName evidence="1">Uncharacterized protein</fullName>
    </submittedName>
</protein>
<proteinExistence type="predicted"/>
<sequence>MTPATIQLLVRLALVLLSVSKDLAATSGRTNPEIAVDIRAKADAAIKEGEEFLASLPQG</sequence>
<comment type="caution">
    <text evidence="1">The sequence shown here is derived from an EMBL/GenBank/DDBJ whole genome shotgun (WGS) entry which is preliminary data.</text>
</comment>
<name>A0A0F9B0T8_9ZZZZ</name>
<evidence type="ECO:0000313" key="1">
    <source>
        <dbReference type="EMBL" id="KKL07377.1"/>
    </source>
</evidence>